<name>A0A3Q0IMY5_DIACI</name>
<feature type="compositionally biased region" description="Basic and acidic residues" evidence="1">
    <location>
        <begin position="339"/>
        <end position="356"/>
    </location>
</feature>
<feature type="region of interest" description="Disordered" evidence="1">
    <location>
        <begin position="849"/>
        <end position="877"/>
    </location>
</feature>
<feature type="compositionally biased region" description="Basic and acidic residues" evidence="1">
    <location>
        <begin position="32"/>
        <end position="84"/>
    </location>
</feature>
<feature type="compositionally biased region" description="Low complexity" evidence="1">
    <location>
        <begin position="546"/>
        <end position="561"/>
    </location>
</feature>
<feature type="compositionally biased region" description="Acidic residues" evidence="1">
    <location>
        <begin position="857"/>
        <end position="877"/>
    </location>
</feature>
<feature type="region of interest" description="Disordered" evidence="1">
    <location>
        <begin position="528"/>
        <end position="798"/>
    </location>
</feature>
<dbReference type="Proteomes" id="UP000079169">
    <property type="component" value="Unplaced"/>
</dbReference>
<evidence type="ECO:0000313" key="2">
    <source>
        <dbReference type="Proteomes" id="UP000079169"/>
    </source>
</evidence>
<dbReference type="OMA" id="NDKGCLC"/>
<feature type="compositionally biased region" description="Basic and acidic residues" evidence="1">
    <location>
        <begin position="764"/>
        <end position="793"/>
    </location>
</feature>
<feature type="compositionally biased region" description="Low complexity" evidence="1">
    <location>
        <begin position="288"/>
        <end position="297"/>
    </location>
</feature>
<organism evidence="2 3">
    <name type="scientific">Diaphorina citri</name>
    <name type="common">Asian citrus psyllid</name>
    <dbReference type="NCBI Taxonomy" id="121845"/>
    <lineage>
        <taxon>Eukaryota</taxon>
        <taxon>Metazoa</taxon>
        <taxon>Ecdysozoa</taxon>
        <taxon>Arthropoda</taxon>
        <taxon>Hexapoda</taxon>
        <taxon>Insecta</taxon>
        <taxon>Pterygota</taxon>
        <taxon>Neoptera</taxon>
        <taxon>Paraneoptera</taxon>
        <taxon>Hemiptera</taxon>
        <taxon>Sternorrhyncha</taxon>
        <taxon>Psylloidea</taxon>
        <taxon>Psyllidae</taxon>
        <taxon>Diaphorininae</taxon>
        <taxon>Diaphorina</taxon>
    </lineage>
</organism>
<reference evidence="3" key="1">
    <citation type="submission" date="2025-08" db="UniProtKB">
        <authorList>
            <consortium name="RefSeq"/>
        </authorList>
    </citation>
    <scope>IDENTIFICATION</scope>
</reference>
<protein>
    <submittedName>
        <fullName evidence="3">Uncharacterized protein LOC103506807 isoform X1</fullName>
    </submittedName>
</protein>
<feature type="compositionally biased region" description="Basic residues" evidence="1">
    <location>
        <begin position="752"/>
        <end position="763"/>
    </location>
</feature>
<feature type="compositionally biased region" description="Low complexity" evidence="1">
    <location>
        <begin position="484"/>
        <end position="499"/>
    </location>
</feature>
<dbReference type="RefSeq" id="XP_026677597.1">
    <property type="nucleotide sequence ID" value="XM_026821796.1"/>
</dbReference>
<feature type="compositionally biased region" description="Basic and acidic residues" evidence="1">
    <location>
        <begin position="562"/>
        <end position="578"/>
    </location>
</feature>
<feature type="compositionally biased region" description="Polar residues" evidence="1">
    <location>
        <begin position="357"/>
        <end position="372"/>
    </location>
</feature>
<feature type="region of interest" description="Disordered" evidence="1">
    <location>
        <begin position="1"/>
        <end position="265"/>
    </location>
</feature>
<proteinExistence type="predicted"/>
<feature type="compositionally biased region" description="Polar residues" evidence="1">
    <location>
        <begin position="133"/>
        <end position="148"/>
    </location>
</feature>
<feature type="compositionally biased region" description="Polar residues" evidence="1">
    <location>
        <begin position="305"/>
        <end position="338"/>
    </location>
</feature>
<feature type="compositionally biased region" description="Polar residues" evidence="1">
    <location>
        <begin position="396"/>
        <end position="443"/>
    </location>
</feature>
<evidence type="ECO:0000313" key="3">
    <source>
        <dbReference type="RefSeq" id="XP_026677597.1"/>
    </source>
</evidence>
<feature type="compositionally biased region" description="Basic and acidic residues" evidence="1">
    <location>
        <begin position="648"/>
        <end position="675"/>
    </location>
</feature>
<feature type="compositionally biased region" description="Basic and acidic residues" evidence="1">
    <location>
        <begin position="1"/>
        <end position="16"/>
    </location>
</feature>
<feature type="compositionally biased region" description="Polar residues" evidence="1">
    <location>
        <begin position="17"/>
        <end position="26"/>
    </location>
</feature>
<feature type="compositionally biased region" description="Low complexity" evidence="1">
    <location>
        <begin position="594"/>
        <end position="609"/>
    </location>
</feature>
<feature type="compositionally biased region" description="Polar residues" evidence="1">
    <location>
        <begin position="85"/>
        <end position="102"/>
    </location>
</feature>
<dbReference type="KEGG" id="dci:103506807"/>
<feature type="region of interest" description="Disordered" evidence="1">
    <location>
        <begin position="278"/>
        <end position="443"/>
    </location>
</feature>
<dbReference type="GeneID" id="103506807"/>
<dbReference type="PaxDb" id="121845-A0A3Q0IMY5"/>
<sequence>MRDVDRNIERSSKDKNGASNSHQNEQALDKNIASKDKSRASQLKDHKEIDKYQNTTRNDRSSPKNSQRNDRNIPRSSHQTEKSPDSVNRQNQGSSRNASRRANVQKYIDKEPLTKLESARKFKQLLDDITERNGATGSDRNKMSSSDESICDKLGQVDAHDNDNKSSERTRGGKVLDENEDKLDEGDSEGSLDSDTLLDELGKRIDSRKQHHDKNLESDRRKDDDSDRRKHEEMRMDRKKDDGMGTHNDSKPHDNSCDKVSKVRDIGPVRMLCDSELDNKVVHSGKESPSSDPSASAKAIGGKGYNSSDRQANSSTERQANNSTGGQAKNSAEGQAKNSAERQGKNSPERKGRNSIEELSQDITESPDSYRTSHPIENHSNLRSNQTEEHRPGVRINQNMDSETCSDGAQIQNMDSETRSNGAQIQNMDSETGSGDAQIQNMDTETCSDGAQIQNMDSELPPAEVAPFKREKFDSGVVDDEDTTGSVDSGGSMDSGVGTHTQPGPPGKDPYRINHDTIDYLRRWLPDNSGRQTLGELFGDGSVRFGASGRAGQSSSQNSQSETRESSRDKPGENRESGESSGSRASGQDSRPYSGKSGSQSGPKGSQLGAKGSQSGARQGRTEMSGPDDSPYPTYAELQRIKRNALNSDRDISGRSREEPNENDKTRVKNDREWNVEGGNLQKETSDETNVSGDARKSTNDSSQAQSPNASPKDHRMHGSDDESFDSKRKYTTDSDHGDDESEASGREKAPRRSGGKKNKKFKDRNSDAESRGEAESHGEADLRGEAGEETSARRRNVRLRFLDEERESREAGLFEAMRRDGLLQFFDQPASTPVPQFVRALRNGMDEGFDPLDGLDVPDSEEEVVEDEEEVEETDDTPTYATLMREKIRELPLPNSVKLYLNFNRAL</sequence>
<evidence type="ECO:0000256" key="1">
    <source>
        <dbReference type="SAM" id="MobiDB-lite"/>
    </source>
</evidence>
<dbReference type="AlphaFoldDB" id="A0A3Q0IMY5"/>
<gene>
    <name evidence="3" type="primary">LOC103506807</name>
</gene>
<feature type="compositionally biased region" description="Basic and acidic residues" evidence="1">
    <location>
        <begin position="107"/>
        <end position="131"/>
    </location>
</feature>
<feature type="compositionally biased region" description="Basic and acidic residues" evidence="1">
    <location>
        <begin position="200"/>
        <end position="265"/>
    </location>
</feature>
<feature type="compositionally biased region" description="Polar residues" evidence="1">
    <location>
        <begin position="700"/>
        <end position="710"/>
    </location>
</feature>
<feature type="compositionally biased region" description="Acidic residues" evidence="1">
    <location>
        <begin position="178"/>
        <end position="198"/>
    </location>
</feature>
<keyword evidence="2" id="KW-1185">Reference proteome</keyword>
<feature type="compositionally biased region" description="Basic and acidic residues" evidence="1">
    <location>
        <begin position="158"/>
        <end position="177"/>
    </location>
</feature>
<feature type="region of interest" description="Disordered" evidence="1">
    <location>
        <begin position="465"/>
        <end position="514"/>
    </location>
</feature>
<accession>A0A3Q0IMY5</accession>
<feature type="compositionally biased region" description="Basic and acidic residues" evidence="1">
    <location>
        <begin position="712"/>
        <end position="736"/>
    </location>
</feature>